<accession>A0ABS6MWW3</accession>
<organism evidence="2 3">
    <name type="scientific">Geopseudomonas aromaticivorans</name>
    <dbReference type="NCBI Taxonomy" id="2849492"/>
    <lineage>
        <taxon>Bacteria</taxon>
        <taxon>Pseudomonadati</taxon>
        <taxon>Pseudomonadota</taxon>
        <taxon>Gammaproteobacteria</taxon>
        <taxon>Pseudomonadales</taxon>
        <taxon>Pseudomonadaceae</taxon>
        <taxon>Geopseudomonas</taxon>
    </lineage>
</organism>
<reference evidence="2 3" key="1">
    <citation type="submission" date="2021-06" db="EMBL/GenBank/DDBJ databases">
        <title>Differences between aerobic and microaerobic xylene degrading microbial communities.</title>
        <authorList>
            <person name="Banerjee S."/>
            <person name="Tancsics A."/>
        </authorList>
    </citation>
    <scope>NUCLEOTIDE SEQUENCE [LARGE SCALE GENOMIC DNA]</scope>
    <source>
        <strain evidence="2 3">MAP12</strain>
    </source>
</reference>
<keyword evidence="1" id="KW-1133">Transmembrane helix</keyword>
<dbReference type="Proteomes" id="UP000813068">
    <property type="component" value="Unassembled WGS sequence"/>
</dbReference>
<keyword evidence="1" id="KW-0472">Membrane</keyword>
<keyword evidence="3" id="KW-1185">Reference proteome</keyword>
<comment type="caution">
    <text evidence="2">The sequence shown here is derived from an EMBL/GenBank/DDBJ whole genome shotgun (WGS) entry which is preliminary data.</text>
</comment>
<dbReference type="EMBL" id="JAHRGL010000018">
    <property type="protein sequence ID" value="MBV2132752.1"/>
    <property type="molecule type" value="Genomic_DNA"/>
</dbReference>
<proteinExistence type="predicted"/>
<evidence type="ECO:0000313" key="2">
    <source>
        <dbReference type="EMBL" id="MBV2132752.1"/>
    </source>
</evidence>
<protein>
    <submittedName>
        <fullName evidence="2">Uncharacterized protein</fullName>
    </submittedName>
</protein>
<gene>
    <name evidence="2" type="ORF">KRX52_08050</name>
</gene>
<evidence type="ECO:0000313" key="3">
    <source>
        <dbReference type="Proteomes" id="UP000813068"/>
    </source>
</evidence>
<dbReference type="RefSeq" id="WP_217681215.1">
    <property type="nucleotide sequence ID" value="NZ_JAHRGL010000018.1"/>
</dbReference>
<feature type="transmembrane region" description="Helical" evidence="1">
    <location>
        <begin position="66"/>
        <end position="84"/>
    </location>
</feature>
<sequence>MLANQIILGSPLPDEVAIRTAVRCDAIVWTDDDQTAGGNRIGGRNSESMCAATGGMLAMKIEKQTLILLMLFTSLAGLMVFLVMHDPYAERSRNEVMNLILPLMNGVPFFN</sequence>
<evidence type="ECO:0000256" key="1">
    <source>
        <dbReference type="SAM" id="Phobius"/>
    </source>
</evidence>
<name>A0ABS6MWW3_9GAMM</name>
<keyword evidence="1" id="KW-0812">Transmembrane</keyword>